<sequence length="327" mass="33927">MDWVARAIGGLAALGMLAATPAVAQTFPTRPVTLVVAAAAGGTTDVLARLVAKSMSEDLKQSVVVENVVGGGATVGTRRVVRADPDGYQLIFGNMGSLAANVWLFPNLGFDPRKDLAPIGVVADVPMVLAVSNKSGVKDLKGFLAKLSEKERGVNFAHAGPATTTHLACVTFQYVTDTKATDIPYRGVGPAINDLLAGTVDALFDQTVTMIPLHTSGGARALAVTGKTRLPQIPDVPTFAEAGVPKFDLSVWNAIAAPAATPKPVLDRLEASLKAALADPELQKRFADLAAQVPAADQQGAEPLRALIAKDIDRLGTVIKAVGLKAE</sequence>
<dbReference type="InterPro" id="IPR005064">
    <property type="entry name" value="BUG"/>
</dbReference>
<reference evidence="3 4" key="1">
    <citation type="submission" date="2019-03" db="EMBL/GenBank/DDBJ databases">
        <title>Genomic Encyclopedia of Type Strains, Phase IV (KMG-IV): sequencing the most valuable type-strain genomes for metagenomic binning, comparative biology and taxonomic classification.</title>
        <authorList>
            <person name="Goeker M."/>
        </authorList>
    </citation>
    <scope>NUCLEOTIDE SEQUENCE [LARGE SCALE GENOMIC DNA]</scope>
    <source>
        <strain evidence="3 4">DSM 25903</strain>
    </source>
</reference>
<accession>A0A4R7BUU4</accession>
<dbReference type="AlphaFoldDB" id="A0A4R7BUU4"/>
<dbReference type="PIRSF" id="PIRSF017082">
    <property type="entry name" value="YflP"/>
    <property type="match status" value="1"/>
</dbReference>
<protein>
    <submittedName>
        <fullName evidence="3">Tripartite-type tricarboxylate transporter receptor subunit TctC</fullName>
    </submittedName>
</protein>
<feature type="signal peptide" evidence="2">
    <location>
        <begin position="1"/>
        <end position="24"/>
    </location>
</feature>
<evidence type="ECO:0000256" key="1">
    <source>
        <dbReference type="ARBA" id="ARBA00006987"/>
    </source>
</evidence>
<evidence type="ECO:0000313" key="3">
    <source>
        <dbReference type="EMBL" id="TDR89271.1"/>
    </source>
</evidence>
<dbReference type="SUPFAM" id="SSF53850">
    <property type="entry name" value="Periplasmic binding protein-like II"/>
    <property type="match status" value="1"/>
</dbReference>
<keyword evidence="3" id="KW-0675">Receptor</keyword>
<dbReference type="Proteomes" id="UP000295122">
    <property type="component" value="Unassembled WGS sequence"/>
</dbReference>
<comment type="similarity">
    <text evidence="1">Belongs to the UPF0065 (bug) family.</text>
</comment>
<name>A0A4R7BUU4_9HYPH</name>
<dbReference type="PANTHER" id="PTHR42928">
    <property type="entry name" value="TRICARBOXYLATE-BINDING PROTEIN"/>
    <property type="match status" value="1"/>
</dbReference>
<evidence type="ECO:0000313" key="4">
    <source>
        <dbReference type="Proteomes" id="UP000295122"/>
    </source>
</evidence>
<dbReference type="InterPro" id="IPR042100">
    <property type="entry name" value="Bug_dom1"/>
</dbReference>
<comment type="caution">
    <text evidence="3">The sequence shown here is derived from an EMBL/GenBank/DDBJ whole genome shotgun (WGS) entry which is preliminary data.</text>
</comment>
<dbReference type="Pfam" id="PF03401">
    <property type="entry name" value="TctC"/>
    <property type="match status" value="1"/>
</dbReference>
<dbReference type="Gene3D" id="3.40.190.150">
    <property type="entry name" value="Bordetella uptake gene, domain 1"/>
    <property type="match status" value="1"/>
</dbReference>
<organism evidence="3 4">
    <name type="scientific">Enterovirga rhinocerotis</name>
    <dbReference type="NCBI Taxonomy" id="1339210"/>
    <lineage>
        <taxon>Bacteria</taxon>
        <taxon>Pseudomonadati</taxon>
        <taxon>Pseudomonadota</taxon>
        <taxon>Alphaproteobacteria</taxon>
        <taxon>Hyphomicrobiales</taxon>
        <taxon>Methylobacteriaceae</taxon>
        <taxon>Enterovirga</taxon>
    </lineage>
</organism>
<dbReference type="EMBL" id="SNZR01000014">
    <property type="protein sequence ID" value="TDR89271.1"/>
    <property type="molecule type" value="Genomic_DNA"/>
</dbReference>
<keyword evidence="4" id="KW-1185">Reference proteome</keyword>
<keyword evidence="2" id="KW-0732">Signal</keyword>
<dbReference type="Gene3D" id="3.40.190.10">
    <property type="entry name" value="Periplasmic binding protein-like II"/>
    <property type="match status" value="1"/>
</dbReference>
<dbReference type="PANTHER" id="PTHR42928:SF5">
    <property type="entry name" value="BLR1237 PROTEIN"/>
    <property type="match status" value="1"/>
</dbReference>
<proteinExistence type="inferred from homology"/>
<feature type="chain" id="PRO_5020889946" evidence="2">
    <location>
        <begin position="25"/>
        <end position="327"/>
    </location>
</feature>
<gene>
    <name evidence="3" type="ORF">EV668_3761</name>
</gene>
<dbReference type="RefSeq" id="WP_208111578.1">
    <property type="nucleotide sequence ID" value="NZ_SNZR01000014.1"/>
</dbReference>
<evidence type="ECO:0000256" key="2">
    <source>
        <dbReference type="SAM" id="SignalP"/>
    </source>
</evidence>